<name>A0AC35FJU1_9BILA</name>
<protein>
    <submittedName>
        <fullName evidence="2">U3 small nucleolar RNA-associated protein 6</fullName>
    </submittedName>
</protein>
<organism evidence="1 2">
    <name type="scientific">Panagrolaimus sp. PS1159</name>
    <dbReference type="NCBI Taxonomy" id="55785"/>
    <lineage>
        <taxon>Eukaryota</taxon>
        <taxon>Metazoa</taxon>
        <taxon>Ecdysozoa</taxon>
        <taxon>Nematoda</taxon>
        <taxon>Chromadorea</taxon>
        <taxon>Rhabditida</taxon>
        <taxon>Tylenchina</taxon>
        <taxon>Panagrolaimomorpha</taxon>
        <taxon>Panagrolaimoidea</taxon>
        <taxon>Panagrolaimidae</taxon>
        <taxon>Panagrolaimus</taxon>
    </lineage>
</organism>
<evidence type="ECO:0000313" key="2">
    <source>
        <dbReference type="WBParaSite" id="PS1159_v2.g18230.t1"/>
    </source>
</evidence>
<reference evidence="2" key="1">
    <citation type="submission" date="2022-11" db="UniProtKB">
        <authorList>
            <consortium name="WormBaseParasite"/>
        </authorList>
    </citation>
    <scope>IDENTIFICATION</scope>
</reference>
<dbReference type="WBParaSite" id="PS1159_v2.g18230.t1">
    <property type="protein sequence ID" value="PS1159_v2.g18230.t1"/>
    <property type="gene ID" value="PS1159_v2.g18230"/>
</dbReference>
<evidence type="ECO:0000313" key="1">
    <source>
        <dbReference type="Proteomes" id="UP000887580"/>
    </source>
</evidence>
<accession>A0AC35FJU1</accession>
<sequence>MNIRYCTDDYMTILKIPAFDSIITDLQIQKLEEFVKAEEAAEKALSFPSAHLDKLLEALKEYSTSPISSTVLQRYKKAKEIFQELPALIDDEDKWIELVKQSDNTDFIHHSFKLQIGNNFTSLKLWQSYIEVAKDRSDNEEDYLSIYYQYCHLFVDDKDMRKKWAQELAALCQTGKDMTDWWIKLVITEKCFGSSENVDTVIEKAMEVNKNTKKFLKFAVENTQNYERSRALEAKLNELYPPVSSKNMLLGALISLRGFHLPDGLFSSQFSKPQNMTSKEKDIFLSFQLPKEKSVVTDFPKDVFSLILKNASPKLWMKLYQTRKFFFAYKKQVFCHRLVIYDVYSNEGTIPEQGGQIF</sequence>
<proteinExistence type="predicted"/>
<dbReference type="Proteomes" id="UP000887580">
    <property type="component" value="Unplaced"/>
</dbReference>